<evidence type="ECO:0000256" key="3">
    <source>
        <dbReference type="ARBA" id="ARBA00023295"/>
    </source>
</evidence>
<protein>
    <recommendedName>
        <fullName evidence="5">GH16 domain-containing protein</fullName>
    </recommendedName>
</protein>
<dbReference type="OrthoDB" id="4781at2759"/>
<dbReference type="InterPro" id="IPR050546">
    <property type="entry name" value="Glycosyl_Hydrlase_16"/>
</dbReference>
<evidence type="ECO:0000256" key="2">
    <source>
        <dbReference type="ARBA" id="ARBA00022801"/>
    </source>
</evidence>
<keyword evidence="1" id="KW-0732">Signal</keyword>
<feature type="transmembrane region" description="Helical" evidence="4">
    <location>
        <begin position="12"/>
        <end position="33"/>
    </location>
</feature>
<evidence type="ECO:0000256" key="1">
    <source>
        <dbReference type="ARBA" id="ARBA00022729"/>
    </source>
</evidence>
<name>A0A9P6Y687_RHIOR</name>
<dbReference type="Pfam" id="PF00722">
    <property type="entry name" value="Glyco_hydro_16"/>
    <property type="match status" value="1"/>
</dbReference>
<evidence type="ECO:0000313" key="7">
    <source>
        <dbReference type="Proteomes" id="UP000717996"/>
    </source>
</evidence>
<evidence type="ECO:0000313" key="6">
    <source>
        <dbReference type="EMBL" id="KAG1540435.1"/>
    </source>
</evidence>
<dbReference type="PROSITE" id="PS51762">
    <property type="entry name" value="GH16_2"/>
    <property type="match status" value="1"/>
</dbReference>
<proteinExistence type="predicted"/>
<accession>A0A9P6Y687</accession>
<dbReference type="InterPro" id="IPR013320">
    <property type="entry name" value="ConA-like_dom_sf"/>
</dbReference>
<comment type="caution">
    <text evidence="6">The sequence shown here is derived from an EMBL/GenBank/DDBJ whole genome shotgun (WGS) entry which is preliminary data.</text>
</comment>
<dbReference type="OMA" id="IWDASEH"/>
<keyword evidence="4" id="KW-0812">Transmembrane</keyword>
<dbReference type="Gene3D" id="2.60.120.200">
    <property type="match status" value="1"/>
</dbReference>
<dbReference type="AlphaFoldDB" id="A0A9P6Y687"/>
<keyword evidence="4" id="KW-0472">Membrane</keyword>
<dbReference type="GO" id="GO:0009277">
    <property type="term" value="C:fungal-type cell wall"/>
    <property type="evidence" value="ECO:0007669"/>
    <property type="project" value="TreeGrafter"/>
</dbReference>
<keyword evidence="3" id="KW-0326">Glycosidase</keyword>
<dbReference type="InterPro" id="IPR000757">
    <property type="entry name" value="Beta-glucanase-like"/>
</dbReference>
<organism evidence="6 7">
    <name type="scientific">Rhizopus oryzae</name>
    <name type="common">Mucormycosis agent</name>
    <name type="synonym">Rhizopus arrhizus var. delemar</name>
    <dbReference type="NCBI Taxonomy" id="64495"/>
    <lineage>
        <taxon>Eukaryota</taxon>
        <taxon>Fungi</taxon>
        <taxon>Fungi incertae sedis</taxon>
        <taxon>Mucoromycota</taxon>
        <taxon>Mucoromycotina</taxon>
        <taxon>Mucoromycetes</taxon>
        <taxon>Mucorales</taxon>
        <taxon>Mucorineae</taxon>
        <taxon>Rhizopodaceae</taxon>
        <taxon>Rhizopus</taxon>
    </lineage>
</organism>
<dbReference type="EMBL" id="JAANIT010001410">
    <property type="protein sequence ID" value="KAG1540435.1"/>
    <property type="molecule type" value="Genomic_DNA"/>
</dbReference>
<gene>
    <name evidence="6" type="ORF">G6F51_008528</name>
</gene>
<keyword evidence="4" id="KW-1133">Transmembrane helix</keyword>
<dbReference type="Proteomes" id="UP000717996">
    <property type="component" value="Unassembled WGS sequence"/>
</dbReference>
<dbReference type="PANTHER" id="PTHR10963:SF22">
    <property type="entry name" value="GLYCOSIDASE CRH2-RELATED"/>
    <property type="match status" value="1"/>
</dbReference>
<sequence>MVKKYGSSTGFYSLLLAPISIKGLIFISSIYAADTTPVTDNKQLTDCKNYHTDFSKGTEGWVEIRGAKNNWQITQDGLKLILVPPSAYTQLIDKETPDNLKYNDAEGDGPTFNATTLMHYGRFSATLKSAKTGGAVTAIILIADDKDEIDFELLGKGQEEAEDVQSNYFWGQRIVYGENGASHKIEGGLISEVFHTYTVDWNFDRIQWLVDGNVVRTKTRNETKGEYPSSPARVQIGLWDGSGASGTAQWAHGPISWNQTKDAVSATIKEIKIECDPEYNNVIH</sequence>
<dbReference type="GO" id="GO:0031505">
    <property type="term" value="P:fungal-type cell wall organization"/>
    <property type="evidence" value="ECO:0007669"/>
    <property type="project" value="TreeGrafter"/>
</dbReference>
<keyword evidence="2" id="KW-0378">Hydrolase</keyword>
<feature type="domain" description="GH16" evidence="5">
    <location>
        <begin position="29"/>
        <end position="266"/>
    </location>
</feature>
<dbReference type="PANTHER" id="PTHR10963">
    <property type="entry name" value="GLYCOSYL HYDROLASE-RELATED"/>
    <property type="match status" value="1"/>
</dbReference>
<evidence type="ECO:0000259" key="5">
    <source>
        <dbReference type="PROSITE" id="PS51762"/>
    </source>
</evidence>
<evidence type="ECO:0000256" key="4">
    <source>
        <dbReference type="SAM" id="Phobius"/>
    </source>
</evidence>
<reference evidence="6" key="1">
    <citation type="journal article" date="2020" name="Microb. Genom.">
        <title>Genetic diversity of clinical and environmental Mucorales isolates obtained from an investigation of mucormycosis cases among solid organ transplant recipients.</title>
        <authorList>
            <person name="Nguyen M.H."/>
            <person name="Kaul D."/>
            <person name="Muto C."/>
            <person name="Cheng S.J."/>
            <person name="Richter R.A."/>
            <person name="Bruno V.M."/>
            <person name="Liu G."/>
            <person name="Beyhan S."/>
            <person name="Sundermann A.J."/>
            <person name="Mounaud S."/>
            <person name="Pasculle A.W."/>
            <person name="Nierman W.C."/>
            <person name="Driscoll E."/>
            <person name="Cumbie R."/>
            <person name="Clancy C.J."/>
            <person name="Dupont C.L."/>
        </authorList>
    </citation>
    <scope>NUCLEOTIDE SEQUENCE</scope>
    <source>
        <strain evidence="6">GL16</strain>
    </source>
</reference>
<dbReference type="GO" id="GO:0005975">
    <property type="term" value="P:carbohydrate metabolic process"/>
    <property type="evidence" value="ECO:0007669"/>
    <property type="project" value="InterPro"/>
</dbReference>
<dbReference type="GO" id="GO:0004553">
    <property type="term" value="F:hydrolase activity, hydrolyzing O-glycosyl compounds"/>
    <property type="evidence" value="ECO:0007669"/>
    <property type="project" value="InterPro"/>
</dbReference>
<dbReference type="GO" id="GO:0016757">
    <property type="term" value="F:glycosyltransferase activity"/>
    <property type="evidence" value="ECO:0007669"/>
    <property type="project" value="TreeGrafter"/>
</dbReference>
<dbReference type="SUPFAM" id="SSF49899">
    <property type="entry name" value="Concanavalin A-like lectins/glucanases"/>
    <property type="match status" value="1"/>
</dbReference>